<dbReference type="RefSeq" id="XP_038852359.1">
    <property type="nucleotide sequence ID" value="XM_038996431.1"/>
</dbReference>
<evidence type="ECO:0000313" key="3">
    <source>
        <dbReference type="RefSeq" id="XP_038852358.1"/>
    </source>
</evidence>
<keyword evidence="2" id="KW-1185">Reference proteome</keyword>
<evidence type="ECO:0000256" key="1">
    <source>
        <dbReference type="ARBA" id="ARBA00022737"/>
    </source>
</evidence>
<gene>
    <name evidence="3 4" type="primary">LOC120049923</name>
</gene>
<name>A0A8U0UHF5_SALNM</name>
<dbReference type="InterPro" id="IPR051191">
    <property type="entry name" value="DCAF12"/>
</dbReference>
<reference evidence="3 4" key="1">
    <citation type="submission" date="2025-04" db="UniProtKB">
        <authorList>
            <consortium name="RefSeq"/>
        </authorList>
    </citation>
    <scope>IDENTIFICATION</scope>
    <source>
        <tissue evidence="3 4">White muscle</tissue>
    </source>
</reference>
<proteinExistence type="predicted"/>
<dbReference type="Proteomes" id="UP000808372">
    <property type="component" value="Chromosome 6"/>
</dbReference>
<evidence type="ECO:0000313" key="2">
    <source>
        <dbReference type="Proteomes" id="UP000808372"/>
    </source>
</evidence>
<dbReference type="PANTHER" id="PTHR19860:SF18">
    <property type="entry name" value="DUF4062 DOMAIN-CONTAINING PROTEIN"/>
    <property type="match status" value="1"/>
</dbReference>
<dbReference type="GO" id="GO:0080008">
    <property type="term" value="C:Cul4-RING E3 ubiquitin ligase complex"/>
    <property type="evidence" value="ECO:0007669"/>
    <property type="project" value="TreeGrafter"/>
</dbReference>
<keyword evidence="1" id="KW-0677">Repeat</keyword>
<evidence type="ECO:0000313" key="4">
    <source>
        <dbReference type="RefSeq" id="XP_038852359.1"/>
    </source>
</evidence>
<organism evidence="2 4">
    <name type="scientific">Salvelinus namaycush</name>
    <name type="common">Lake trout</name>
    <name type="synonym">Salmo namaycush</name>
    <dbReference type="NCBI Taxonomy" id="8040"/>
    <lineage>
        <taxon>Eukaryota</taxon>
        <taxon>Metazoa</taxon>
        <taxon>Chordata</taxon>
        <taxon>Craniata</taxon>
        <taxon>Vertebrata</taxon>
        <taxon>Euteleostomi</taxon>
        <taxon>Actinopterygii</taxon>
        <taxon>Neopterygii</taxon>
        <taxon>Teleostei</taxon>
        <taxon>Protacanthopterygii</taxon>
        <taxon>Salmoniformes</taxon>
        <taxon>Salmonidae</taxon>
        <taxon>Salmoninae</taxon>
        <taxon>Salvelinus</taxon>
    </lineage>
</organism>
<dbReference type="KEGG" id="snh:120049923"/>
<dbReference type="RefSeq" id="XP_038852358.1">
    <property type="nucleotide sequence ID" value="XM_038996430.1"/>
</dbReference>
<dbReference type="PANTHER" id="PTHR19860">
    <property type="entry name" value="DDB1- AND CUL4-ASSOCIATED FACTOR 12-RELATED"/>
    <property type="match status" value="1"/>
</dbReference>
<protein>
    <submittedName>
        <fullName evidence="3 4">Tetratricopeptide repeat protein 41</fullName>
    </submittedName>
</protein>
<dbReference type="GeneID" id="120049923"/>
<accession>A0A8U0UHF5</accession>
<sequence length="349" mass="39402">MTMAGSVRVRPVQPSQRWINDYGGVSEGTASLAKGTGEPTSQVSNIDLRGWVWDALCLVHLSHAGLTEEQVLVLLEVLGYPGYLQVLPLEWARSRTAAGPWVQERPNGTLSLTHQSLGQAMGLLLLSSGGLRRTRQGYHLSLAQFLQRQGRELCSWPKILEELPWHLEQSEAWRELHTFFIEPQTVEHLSTTWRQSPQLRMDVVRYWTLLILRGYDPYTSYQSLLGKGSHPRTLVQSGRWAFPPATHTEQREVHSNRAFMTEAQSDGNEDGCQWDPGVKGRVEMLVSELLLCLNRKGEAEQILLQAENTLTQASEQDRNRDSVMLLLTVRQTLAELYGDGPAQRGRDIL</sequence>
<dbReference type="AlphaFoldDB" id="A0A8U0UHF5"/>
<dbReference type="CTD" id="103220"/>